<dbReference type="SMART" id="SM00271">
    <property type="entry name" value="DnaJ"/>
    <property type="match status" value="1"/>
</dbReference>
<dbReference type="AlphaFoldDB" id="A0A512BHB2"/>
<dbReference type="CDD" id="cd06257">
    <property type="entry name" value="DnaJ"/>
    <property type="match status" value="1"/>
</dbReference>
<dbReference type="EMBL" id="BJYT01000019">
    <property type="protein sequence ID" value="GEO11366.1"/>
    <property type="molecule type" value="Genomic_DNA"/>
</dbReference>
<dbReference type="InterPro" id="IPR051948">
    <property type="entry name" value="Hsp70_co-chaperone_J-domain"/>
</dbReference>
<gene>
    <name evidence="5" type="ORF">SAE01_38620</name>
</gene>
<dbReference type="PROSITE" id="PS50076">
    <property type="entry name" value="DNAJ_2"/>
    <property type="match status" value="1"/>
</dbReference>
<dbReference type="Gene3D" id="1.10.287.110">
    <property type="entry name" value="DnaJ domain"/>
    <property type="match status" value="1"/>
</dbReference>
<evidence type="ECO:0000256" key="1">
    <source>
        <dbReference type="ARBA" id="ARBA00023186"/>
    </source>
</evidence>
<dbReference type="Pfam" id="PF00226">
    <property type="entry name" value="DnaJ"/>
    <property type="match status" value="1"/>
</dbReference>
<keyword evidence="3" id="KW-0812">Transmembrane</keyword>
<comment type="caution">
    <text evidence="5">The sequence shown here is derived from an EMBL/GenBank/DDBJ whole genome shotgun (WGS) entry which is preliminary data.</text>
</comment>
<evidence type="ECO:0000313" key="6">
    <source>
        <dbReference type="Proteomes" id="UP000321513"/>
    </source>
</evidence>
<dbReference type="PANTHER" id="PTHR44360:SF1">
    <property type="entry name" value="DNAJ HOMOLOG SUBFAMILY B MEMBER 9"/>
    <property type="match status" value="1"/>
</dbReference>
<dbReference type="SUPFAM" id="SSF46565">
    <property type="entry name" value="Chaperone J-domain"/>
    <property type="match status" value="1"/>
</dbReference>
<keyword evidence="1" id="KW-0143">Chaperone</keyword>
<name>A0A512BHB2_9BACT</name>
<feature type="domain" description="J" evidence="4">
    <location>
        <begin position="6"/>
        <end position="71"/>
    </location>
</feature>
<sequence>MAYLKDYYKILEVSPTATHADIKKSYRRLALQYHPDKNFGNQLFEAKFKDITEAYKVLSDVRQRDEYNRSRNQYSQPEKKKTETHTTPQTILNQTIDFRKKIAVLDPDRMNKTALFQQIEHILSRHNITILQRNNDPKLNKRIIEEIMYCSRFLPFPHVERICFQLTSIAGTDNQTYRKIYNFSREVRMQTVWSRYKVLVAVLLAIILCFTIYFASTI</sequence>
<reference evidence="5 6" key="1">
    <citation type="submission" date="2019-07" db="EMBL/GenBank/DDBJ databases">
        <title>Whole genome shotgun sequence of Segetibacter aerophilus NBRC 106135.</title>
        <authorList>
            <person name="Hosoyama A."/>
            <person name="Uohara A."/>
            <person name="Ohji S."/>
            <person name="Ichikawa N."/>
        </authorList>
    </citation>
    <scope>NUCLEOTIDE SEQUENCE [LARGE SCALE GENOMIC DNA]</scope>
    <source>
        <strain evidence="5 6">NBRC 106135</strain>
    </source>
</reference>
<dbReference type="PANTHER" id="PTHR44360">
    <property type="entry name" value="DNAJ HOMOLOG SUBFAMILY B MEMBER 9"/>
    <property type="match status" value="1"/>
</dbReference>
<feature type="region of interest" description="Disordered" evidence="2">
    <location>
        <begin position="66"/>
        <end position="89"/>
    </location>
</feature>
<evidence type="ECO:0000256" key="3">
    <source>
        <dbReference type="SAM" id="Phobius"/>
    </source>
</evidence>
<feature type="transmembrane region" description="Helical" evidence="3">
    <location>
        <begin position="198"/>
        <end position="216"/>
    </location>
</feature>
<dbReference type="PRINTS" id="PR00625">
    <property type="entry name" value="JDOMAIN"/>
</dbReference>
<evidence type="ECO:0000259" key="4">
    <source>
        <dbReference type="PROSITE" id="PS50076"/>
    </source>
</evidence>
<accession>A0A512BHB2</accession>
<keyword evidence="3" id="KW-1133">Transmembrane helix</keyword>
<dbReference type="GO" id="GO:0051087">
    <property type="term" value="F:protein-folding chaperone binding"/>
    <property type="evidence" value="ECO:0007669"/>
    <property type="project" value="TreeGrafter"/>
</dbReference>
<dbReference type="OrthoDB" id="9779622at2"/>
<dbReference type="GO" id="GO:0051787">
    <property type="term" value="F:misfolded protein binding"/>
    <property type="evidence" value="ECO:0007669"/>
    <property type="project" value="TreeGrafter"/>
</dbReference>
<protein>
    <recommendedName>
        <fullName evidence="4">J domain-containing protein</fullName>
    </recommendedName>
</protein>
<dbReference type="RefSeq" id="WP_147205473.1">
    <property type="nucleotide sequence ID" value="NZ_BJYT01000019.1"/>
</dbReference>
<keyword evidence="6" id="KW-1185">Reference proteome</keyword>
<dbReference type="InterPro" id="IPR001623">
    <property type="entry name" value="DnaJ_domain"/>
</dbReference>
<evidence type="ECO:0000313" key="5">
    <source>
        <dbReference type="EMBL" id="GEO11366.1"/>
    </source>
</evidence>
<proteinExistence type="predicted"/>
<dbReference type="Proteomes" id="UP000321513">
    <property type="component" value="Unassembled WGS sequence"/>
</dbReference>
<dbReference type="GO" id="GO:0036503">
    <property type="term" value="P:ERAD pathway"/>
    <property type="evidence" value="ECO:0007669"/>
    <property type="project" value="TreeGrafter"/>
</dbReference>
<organism evidence="5 6">
    <name type="scientific">Segetibacter aerophilus</name>
    <dbReference type="NCBI Taxonomy" id="670293"/>
    <lineage>
        <taxon>Bacteria</taxon>
        <taxon>Pseudomonadati</taxon>
        <taxon>Bacteroidota</taxon>
        <taxon>Chitinophagia</taxon>
        <taxon>Chitinophagales</taxon>
        <taxon>Chitinophagaceae</taxon>
        <taxon>Segetibacter</taxon>
    </lineage>
</organism>
<dbReference type="InterPro" id="IPR036869">
    <property type="entry name" value="J_dom_sf"/>
</dbReference>
<keyword evidence="3" id="KW-0472">Membrane</keyword>
<evidence type="ECO:0000256" key="2">
    <source>
        <dbReference type="SAM" id="MobiDB-lite"/>
    </source>
</evidence>